<evidence type="ECO:0000313" key="1">
    <source>
        <dbReference type="EMBL" id="EPT02203.1"/>
    </source>
</evidence>
<dbReference type="eggNOG" id="ENOG502ST35">
    <property type="taxonomic scope" value="Eukaryota"/>
</dbReference>
<organism evidence="1 2">
    <name type="scientific">Fomitopsis schrenkii</name>
    <name type="common">Brown rot fungus</name>
    <dbReference type="NCBI Taxonomy" id="2126942"/>
    <lineage>
        <taxon>Eukaryota</taxon>
        <taxon>Fungi</taxon>
        <taxon>Dikarya</taxon>
        <taxon>Basidiomycota</taxon>
        <taxon>Agaricomycotina</taxon>
        <taxon>Agaricomycetes</taxon>
        <taxon>Polyporales</taxon>
        <taxon>Fomitopsis</taxon>
    </lineage>
</organism>
<reference evidence="1 2" key="1">
    <citation type="journal article" date="2012" name="Science">
        <title>The Paleozoic origin of enzymatic lignin decomposition reconstructed from 31 fungal genomes.</title>
        <authorList>
            <person name="Floudas D."/>
            <person name="Binder M."/>
            <person name="Riley R."/>
            <person name="Barry K."/>
            <person name="Blanchette R.A."/>
            <person name="Henrissat B."/>
            <person name="Martinez A.T."/>
            <person name="Otillar R."/>
            <person name="Spatafora J.W."/>
            <person name="Yadav J.S."/>
            <person name="Aerts A."/>
            <person name="Benoit I."/>
            <person name="Boyd A."/>
            <person name="Carlson A."/>
            <person name="Copeland A."/>
            <person name="Coutinho P.M."/>
            <person name="de Vries R.P."/>
            <person name="Ferreira P."/>
            <person name="Findley K."/>
            <person name="Foster B."/>
            <person name="Gaskell J."/>
            <person name="Glotzer D."/>
            <person name="Gorecki P."/>
            <person name="Heitman J."/>
            <person name="Hesse C."/>
            <person name="Hori C."/>
            <person name="Igarashi K."/>
            <person name="Jurgens J.A."/>
            <person name="Kallen N."/>
            <person name="Kersten P."/>
            <person name="Kohler A."/>
            <person name="Kuees U."/>
            <person name="Kumar T.K.A."/>
            <person name="Kuo A."/>
            <person name="LaButti K."/>
            <person name="Larrondo L.F."/>
            <person name="Lindquist E."/>
            <person name="Ling A."/>
            <person name="Lombard V."/>
            <person name="Lucas S."/>
            <person name="Lundell T."/>
            <person name="Martin R."/>
            <person name="McLaughlin D.J."/>
            <person name="Morgenstern I."/>
            <person name="Morin E."/>
            <person name="Murat C."/>
            <person name="Nagy L.G."/>
            <person name="Nolan M."/>
            <person name="Ohm R.A."/>
            <person name="Patyshakuliyeva A."/>
            <person name="Rokas A."/>
            <person name="Ruiz-Duenas F.J."/>
            <person name="Sabat G."/>
            <person name="Salamov A."/>
            <person name="Samejima M."/>
            <person name="Schmutz J."/>
            <person name="Slot J.C."/>
            <person name="St John F."/>
            <person name="Stenlid J."/>
            <person name="Sun H."/>
            <person name="Sun S."/>
            <person name="Syed K."/>
            <person name="Tsang A."/>
            <person name="Wiebenga A."/>
            <person name="Young D."/>
            <person name="Pisabarro A."/>
            <person name="Eastwood D.C."/>
            <person name="Martin F."/>
            <person name="Cullen D."/>
            <person name="Grigoriev I.V."/>
            <person name="Hibbett D.S."/>
        </authorList>
    </citation>
    <scope>NUCLEOTIDE SEQUENCE</scope>
    <source>
        <strain evidence="2">FP-58527</strain>
    </source>
</reference>
<proteinExistence type="predicted"/>
<dbReference type="InterPro" id="IPR011990">
    <property type="entry name" value="TPR-like_helical_dom_sf"/>
</dbReference>
<accession>S8EC96</accession>
<name>S8EC96_FOMSC</name>
<dbReference type="Proteomes" id="UP000015241">
    <property type="component" value="Unassembled WGS sequence"/>
</dbReference>
<dbReference type="Gene3D" id="1.25.40.10">
    <property type="entry name" value="Tetratricopeptide repeat domain"/>
    <property type="match status" value="1"/>
</dbReference>
<dbReference type="EMBL" id="KE504137">
    <property type="protein sequence ID" value="EPT02203.1"/>
    <property type="molecule type" value="Genomic_DNA"/>
</dbReference>
<keyword evidence="2" id="KW-1185">Reference proteome</keyword>
<sequence>MSLRPTFAASKPYFSLSPETPTMQAVRHMKYPEIPPDSSVFEEAQDYLSQAHEGQPALGHATSATVDLPALLVAEGKYEEATRILDELQQQMHVQPRASQVFVDAALHVYRVAKPAGVQQQCSAFRRWYSLIPDAFSTRRLSYAYSRKVLDMLLGSPTLDLPLIEWYIRINVSRGYFLRGYAAIIRDFVRLSDRQSIVRLLDAVWYRSRRALDHVTRPHPKRITRRHKARHLAHAEYRRNQMLRVVYSAVIDELRMSNQTHEAMLMLQAARRRNIPVSTLVLSRLVPKLETMMDMEGLSLVKQLLEARPGDSQHTHAQEIESATPQAASLELGGLHEPSSLAAAVRVLRRHVHTPTCPVPSDLVHVIDACVRAGRLPLLALLRKKAYRTTSSAMQWTLAEMLFYSKQGDAPALSIVFGNSFRMVGVPRQSLHYAWFLRNGSPRTDFPSPNSPLQGLAMSSLPHVKRKIWPSAYHTEMVWHACVKETKRGGAVKKLYWELLAQVTAARAAERSFTCKPDHALSSASGPTRSLDATLASTKQPHAGPRGPSWMYRDAHFNIFIDALGKESPAAAARVMSDMHRLGIQPGEESMIALLRCFAAHNNLKMLLDLLTRMEATFVQQHPGDNGDLNGSTSGTDKPAANDLVLPAPNVAAYLVVIEHLVGIHRTEAASQVALRMLKNLDCRSGTDTAVDRVLRKLILLLSDPRRKHHEDGAAARLVEAIRLANEDATATVATGPSSHA</sequence>
<dbReference type="STRING" id="743788.S8EC96"/>
<dbReference type="AlphaFoldDB" id="S8EC96"/>
<dbReference type="HOGENOM" id="CLU_017541_0_0_1"/>
<protein>
    <submittedName>
        <fullName evidence="1">Uncharacterized protein</fullName>
    </submittedName>
</protein>
<dbReference type="InParanoid" id="S8EC96"/>
<dbReference type="OrthoDB" id="185373at2759"/>
<gene>
    <name evidence="1" type="ORF">FOMPIDRAFT_1048208</name>
</gene>
<evidence type="ECO:0000313" key="2">
    <source>
        <dbReference type="Proteomes" id="UP000015241"/>
    </source>
</evidence>